<dbReference type="SUPFAM" id="SSF64268">
    <property type="entry name" value="PX domain"/>
    <property type="match status" value="1"/>
</dbReference>
<dbReference type="GO" id="GO:0097320">
    <property type="term" value="P:plasma membrane tubulation"/>
    <property type="evidence" value="ECO:0000318"/>
    <property type="project" value="GO_Central"/>
</dbReference>
<evidence type="ECO:0000313" key="7">
    <source>
        <dbReference type="EMBL" id="EDV28817.1"/>
    </source>
</evidence>
<dbReference type="RefSeq" id="XP_002108019.1">
    <property type="nucleotide sequence ID" value="XM_002107983.1"/>
</dbReference>
<name>B3RLN7_TRIAD</name>
<sequence length="584" mass="66762">MSQPTQFRLLYDFYPESPSELEVLAGTIVSLYESEEKDELWTCIIREDGKTGFVPTSYLEPFNNSSFPEPNENTTENPHPYSDADTSSEDEPDGLSTVTNRQETVTNTTTITGSKTDASRNTVSKSLIARSPFAIFGAERFLRGEENKLDIQKLMDYEKHIIVVNKNGLTWKPAKNECTYRIGSTETDSKYAGAKTYTTYKIHPIHGDDEAIRRRYKQFDWLYGRLVARFPTIAIPKLPEKRIRGRFSEDIIQMRKELLETWLNRLARHPIINESQVFSGFLKKQDQIEWKEFKRRMEKDPGNYSGFFARTEIKDLFNNSLNSMLGNAASWEKLTKNLQESISHFREVLQHHSTDFARCYQDEYVAMGKAIGNLSSCFQSENHYPEEFKFAVKSVGDIFSVTGKEFHNKQVQDAVPLRKGLDEYLNLLSSHKQPQSITKDTLKRLKEARKHQNDSYISGKCAVVYATVEAEMNHFQQESIQDISELMMRYLRFQIAYHKTVTRKFEQSLESFMRFSGKTVIGESKDSPTIDTPPQASTNFSSHENRSSPKPSPKSVPPSANVTALSSSPPPPPPPPPPEQPASF</sequence>
<evidence type="ECO:0008006" key="9">
    <source>
        <dbReference type="Google" id="ProtNLM"/>
    </source>
</evidence>
<feature type="compositionally biased region" description="Low complexity" evidence="4">
    <location>
        <begin position="97"/>
        <end position="116"/>
    </location>
</feature>
<dbReference type="Gene3D" id="3.30.1520.10">
    <property type="entry name" value="Phox-like domain"/>
    <property type="match status" value="1"/>
</dbReference>
<evidence type="ECO:0000256" key="4">
    <source>
        <dbReference type="SAM" id="MobiDB-lite"/>
    </source>
</evidence>
<dbReference type="STRING" id="10228.B3RLN7"/>
<dbReference type="GO" id="GO:0016197">
    <property type="term" value="P:endosomal transport"/>
    <property type="evidence" value="ECO:0000318"/>
    <property type="project" value="GO_Central"/>
</dbReference>
<dbReference type="Proteomes" id="UP000009022">
    <property type="component" value="Unassembled WGS sequence"/>
</dbReference>
<dbReference type="GO" id="GO:0035091">
    <property type="term" value="F:phosphatidylinositol binding"/>
    <property type="evidence" value="ECO:0000318"/>
    <property type="project" value="GO_Central"/>
</dbReference>
<feature type="compositionally biased region" description="Polar residues" evidence="4">
    <location>
        <begin position="62"/>
        <end position="77"/>
    </location>
</feature>
<feature type="compositionally biased region" description="Polar residues" evidence="4">
    <location>
        <begin position="529"/>
        <end position="542"/>
    </location>
</feature>
<protein>
    <recommendedName>
        <fullName evidence="9">Sorting nexin</fullName>
    </recommendedName>
</protein>
<evidence type="ECO:0000259" key="5">
    <source>
        <dbReference type="PROSITE" id="PS50002"/>
    </source>
</evidence>
<dbReference type="GO" id="GO:0006897">
    <property type="term" value="P:endocytosis"/>
    <property type="evidence" value="ECO:0000318"/>
    <property type="project" value="GO_Central"/>
</dbReference>
<dbReference type="Pfam" id="PF07653">
    <property type="entry name" value="SH3_2"/>
    <property type="match status" value="1"/>
</dbReference>
<dbReference type="SMART" id="SM00312">
    <property type="entry name" value="PX"/>
    <property type="match status" value="1"/>
</dbReference>
<dbReference type="GeneID" id="6749974"/>
<dbReference type="InterPro" id="IPR019497">
    <property type="entry name" value="Sorting_nexin_WASP-bd-dom"/>
</dbReference>
<dbReference type="Gene3D" id="1.20.1270.60">
    <property type="entry name" value="Arfaptin homology (AH) domain/BAR domain"/>
    <property type="match status" value="1"/>
</dbReference>
<evidence type="ECO:0000256" key="1">
    <source>
        <dbReference type="ARBA" id="ARBA00010883"/>
    </source>
</evidence>
<dbReference type="OMA" id="GWCEGFN"/>
<evidence type="ECO:0000259" key="6">
    <source>
        <dbReference type="PROSITE" id="PS50195"/>
    </source>
</evidence>
<proteinExistence type="inferred from homology"/>
<dbReference type="PROSITE" id="PS50195">
    <property type="entry name" value="PX"/>
    <property type="match status" value="1"/>
</dbReference>
<dbReference type="PhylomeDB" id="B3RLN7"/>
<gene>
    <name evidence="7" type="ORF">TRIADDRAFT_52067</name>
</gene>
<organism evidence="7 8">
    <name type="scientific">Trichoplax adhaerens</name>
    <name type="common">Trichoplax reptans</name>
    <dbReference type="NCBI Taxonomy" id="10228"/>
    <lineage>
        <taxon>Eukaryota</taxon>
        <taxon>Metazoa</taxon>
        <taxon>Placozoa</taxon>
        <taxon>Uniplacotomia</taxon>
        <taxon>Trichoplacea</taxon>
        <taxon>Trichoplacidae</taxon>
        <taxon>Trichoplax</taxon>
    </lineage>
</organism>
<reference evidence="7 8" key="1">
    <citation type="journal article" date="2008" name="Nature">
        <title>The Trichoplax genome and the nature of placozoans.</title>
        <authorList>
            <person name="Srivastava M."/>
            <person name="Begovic E."/>
            <person name="Chapman J."/>
            <person name="Putnam N.H."/>
            <person name="Hellsten U."/>
            <person name="Kawashima T."/>
            <person name="Kuo A."/>
            <person name="Mitros T."/>
            <person name="Salamov A."/>
            <person name="Carpenter M.L."/>
            <person name="Signorovitch A.Y."/>
            <person name="Moreno M.A."/>
            <person name="Kamm K."/>
            <person name="Grimwood J."/>
            <person name="Schmutz J."/>
            <person name="Shapiro H."/>
            <person name="Grigoriev I.V."/>
            <person name="Buss L.W."/>
            <person name="Schierwater B."/>
            <person name="Dellaporta S.L."/>
            <person name="Rokhsar D.S."/>
        </authorList>
    </citation>
    <scope>NUCLEOTIDE SEQUENCE [LARGE SCALE GENOMIC DNA]</scope>
    <source>
        <strain evidence="7 8">Grell-BS-1999</strain>
    </source>
</reference>
<dbReference type="OrthoDB" id="10254720at2759"/>
<feature type="region of interest" description="Disordered" evidence="4">
    <location>
        <begin position="61"/>
        <end position="120"/>
    </location>
</feature>
<dbReference type="GO" id="GO:0031410">
    <property type="term" value="C:cytoplasmic vesicle"/>
    <property type="evidence" value="ECO:0000318"/>
    <property type="project" value="GO_Central"/>
</dbReference>
<feature type="domain" description="SH3" evidence="5">
    <location>
        <begin position="2"/>
        <end position="64"/>
    </location>
</feature>
<comment type="similarity">
    <text evidence="1">Belongs to the sorting nexin family.</text>
</comment>
<keyword evidence="2 3" id="KW-0728">SH3 domain</keyword>
<dbReference type="SUPFAM" id="SSF50044">
    <property type="entry name" value="SH3-domain"/>
    <property type="match status" value="1"/>
</dbReference>
<accession>B3RLN7</accession>
<dbReference type="HOGENOM" id="CLU_021494_1_0_1"/>
<dbReference type="CTD" id="6749974"/>
<dbReference type="InterPro" id="IPR036028">
    <property type="entry name" value="SH3-like_dom_sf"/>
</dbReference>
<dbReference type="InterPro" id="IPR001683">
    <property type="entry name" value="PX_dom"/>
</dbReference>
<dbReference type="AlphaFoldDB" id="B3RLN7"/>
<dbReference type="Gene3D" id="2.30.30.40">
    <property type="entry name" value="SH3 Domains"/>
    <property type="match status" value="1"/>
</dbReference>
<feature type="compositionally biased region" description="Pro residues" evidence="4">
    <location>
        <begin position="568"/>
        <end position="584"/>
    </location>
</feature>
<dbReference type="SMART" id="SM00326">
    <property type="entry name" value="SH3"/>
    <property type="match status" value="1"/>
</dbReference>
<dbReference type="PANTHER" id="PTHR45827:SF1">
    <property type="entry name" value="SORTING NEXIN"/>
    <property type="match status" value="1"/>
</dbReference>
<evidence type="ECO:0000256" key="3">
    <source>
        <dbReference type="PROSITE-ProRule" id="PRU00192"/>
    </source>
</evidence>
<dbReference type="InterPro" id="IPR027267">
    <property type="entry name" value="AH/BAR_dom_sf"/>
</dbReference>
<dbReference type="InParanoid" id="B3RLN7"/>
<feature type="domain" description="PX" evidence="6">
    <location>
        <begin position="178"/>
        <end position="288"/>
    </location>
</feature>
<keyword evidence="8" id="KW-1185">Reference proteome</keyword>
<feature type="region of interest" description="Disordered" evidence="4">
    <location>
        <begin position="521"/>
        <end position="584"/>
    </location>
</feature>
<dbReference type="PROSITE" id="PS50002">
    <property type="entry name" value="SH3"/>
    <property type="match status" value="1"/>
</dbReference>
<dbReference type="Pfam" id="PF00787">
    <property type="entry name" value="PX"/>
    <property type="match status" value="1"/>
</dbReference>
<dbReference type="Pfam" id="PF10456">
    <property type="entry name" value="BAR_3_WASP_bdg"/>
    <property type="match status" value="1"/>
</dbReference>
<dbReference type="InterPro" id="IPR036871">
    <property type="entry name" value="PX_dom_sf"/>
</dbReference>
<dbReference type="EMBL" id="DS985241">
    <property type="protein sequence ID" value="EDV28817.1"/>
    <property type="molecule type" value="Genomic_DNA"/>
</dbReference>
<evidence type="ECO:0000313" key="8">
    <source>
        <dbReference type="Proteomes" id="UP000009022"/>
    </source>
</evidence>
<dbReference type="PANTHER" id="PTHR45827">
    <property type="entry name" value="SORTING NEXIN"/>
    <property type="match status" value="1"/>
</dbReference>
<dbReference type="KEGG" id="tad:TRIADDRAFT_52067"/>
<dbReference type="eggNOG" id="KOG2528">
    <property type="taxonomic scope" value="Eukaryota"/>
</dbReference>
<evidence type="ECO:0000256" key="2">
    <source>
        <dbReference type="ARBA" id="ARBA00022443"/>
    </source>
</evidence>
<dbReference type="GO" id="GO:0005886">
    <property type="term" value="C:plasma membrane"/>
    <property type="evidence" value="ECO:0000318"/>
    <property type="project" value="GO_Central"/>
</dbReference>
<dbReference type="InterPro" id="IPR001452">
    <property type="entry name" value="SH3_domain"/>
</dbReference>
<dbReference type="FunCoup" id="B3RLN7">
    <property type="interactions" value="2050"/>
</dbReference>